<gene>
    <name evidence="1" type="ORF">G6F51_014278</name>
</gene>
<sequence length="70" mass="8212">MMFGVLTHLKSWLVPTEYSPWSFETNLKDNKVSIISVEDLKLTLQVQWEQMGVEITERLVGSMKRNDVKR</sequence>
<proteinExistence type="predicted"/>
<evidence type="ECO:0000313" key="2">
    <source>
        <dbReference type="Proteomes" id="UP000717996"/>
    </source>
</evidence>
<name>A0A9P7BYL3_RHIOR</name>
<dbReference type="Proteomes" id="UP000717996">
    <property type="component" value="Unassembled WGS sequence"/>
</dbReference>
<accession>A0A9P7BYL3</accession>
<evidence type="ECO:0000313" key="1">
    <source>
        <dbReference type="EMBL" id="KAG1527944.1"/>
    </source>
</evidence>
<protein>
    <submittedName>
        <fullName evidence="1">Uncharacterized protein</fullName>
    </submittedName>
</protein>
<dbReference type="AlphaFoldDB" id="A0A9P7BYL3"/>
<reference evidence="1" key="1">
    <citation type="journal article" date="2020" name="Microb. Genom.">
        <title>Genetic diversity of clinical and environmental Mucorales isolates obtained from an investigation of mucormycosis cases among solid organ transplant recipients.</title>
        <authorList>
            <person name="Nguyen M.H."/>
            <person name="Kaul D."/>
            <person name="Muto C."/>
            <person name="Cheng S.J."/>
            <person name="Richter R.A."/>
            <person name="Bruno V.M."/>
            <person name="Liu G."/>
            <person name="Beyhan S."/>
            <person name="Sundermann A.J."/>
            <person name="Mounaud S."/>
            <person name="Pasculle A.W."/>
            <person name="Nierman W.C."/>
            <person name="Driscoll E."/>
            <person name="Cumbie R."/>
            <person name="Clancy C.J."/>
            <person name="Dupont C.L."/>
        </authorList>
    </citation>
    <scope>NUCLEOTIDE SEQUENCE</scope>
    <source>
        <strain evidence="1">GL16</strain>
    </source>
</reference>
<comment type="caution">
    <text evidence="1">The sequence shown here is derived from an EMBL/GenBank/DDBJ whole genome shotgun (WGS) entry which is preliminary data.</text>
</comment>
<dbReference type="EMBL" id="JAANIT010008936">
    <property type="protein sequence ID" value="KAG1527944.1"/>
    <property type="molecule type" value="Genomic_DNA"/>
</dbReference>
<organism evidence="1 2">
    <name type="scientific">Rhizopus oryzae</name>
    <name type="common">Mucormycosis agent</name>
    <name type="synonym">Rhizopus arrhizus var. delemar</name>
    <dbReference type="NCBI Taxonomy" id="64495"/>
    <lineage>
        <taxon>Eukaryota</taxon>
        <taxon>Fungi</taxon>
        <taxon>Fungi incertae sedis</taxon>
        <taxon>Mucoromycota</taxon>
        <taxon>Mucoromycotina</taxon>
        <taxon>Mucoromycetes</taxon>
        <taxon>Mucorales</taxon>
        <taxon>Mucorineae</taxon>
        <taxon>Rhizopodaceae</taxon>
        <taxon>Rhizopus</taxon>
    </lineage>
</organism>